<proteinExistence type="inferred from homology"/>
<dbReference type="SUPFAM" id="SSF63446">
    <property type="entry name" value="Type I dockerin domain"/>
    <property type="match status" value="1"/>
</dbReference>
<evidence type="ECO:0000256" key="6">
    <source>
        <dbReference type="ARBA" id="ARBA00022729"/>
    </source>
</evidence>
<keyword evidence="7" id="KW-0456">Lyase</keyword>
<dbReference type="Proteomes" id="UP001519344">
    <property type="component" value="Unassembled WGS sequence"/>
</dbReference>
<comment type="catalytic activity">
    <reaction evidence="1">
        <text>Endotype eliminative cleavage of L-alpha-rhamnopyranosyl-(1-&gt;4)-alpha-D-galactopyranosyluronic acid bonds of rhamnogalacturonan I domains in ramified hairy regions of pectin leaving L-rhamnopyranose at the reducing end and 4-deoxy-4,5-unsaturated D-galactopyranosyluronic acid at the non-reducing end.</text>
        <dbReference type="EC" id="4.2.2.23"/>
    </reaction>
</comment>
<dbReference type="InterPro" id="IPR018247">
    <property type="entry name" value="EF_Hand_1_Ca_BS"/>
</dbReference>
<name>A0ABS4I3Q1_9BACL</name>
<dbReference type="SUPFAM" id="SSF49452">
    <property type="entry name" value="Starch-binding domain-like"/>
    <property type="match status" value="1"/>
</dbReference>
<dbReference type="EMBL" id="JAGGKV010000015">
    <property type="protein sequence ID" value="MBP1965557.1"/>
    <property type="molecule type" value="Genomic_DNA"/>
</dbReference>
<evidence type="ECO:0000256" key="2">
    <source>
        <dbReference type="ARBA" id="ARBA00004613"/>
    </source>
</evidence>
<dbReference type="InterPro" id="IPR036439">
    <property type="entry name" value="Dockerin_dom_sf"/>
</dbReference>
<dbReference type="PROSITE" id="PS51766">
    <property type="entry name" value="DOCKERIN"/>
    <property type="match status" value="1"/>
</dbReference>
<dbReference type="Gene3D" id="2.60.40.680">
    <property type="match status" value="1"/>
</dbReference>
<dbReference type="Gene3D" id="2.60.40.1120">
    <property type="entry name" value="Carboxypeptidase-like, regulatory domain"/>
    <property type="match status" value="1"/>
</dbReference>
<dbReference type="Gene3D" id="2.70.98.10">
    <property type="match status" value="1"/>
</dbReference>
<dbReference type="Pfam" id="PF00963">
    <property type="entry name" value="Cohesin"/>
    <property type="match status" value="1"/>
</dbReference>
<keyword evidence="11" id="KW-1185">Reference proteome</keyword>
<evidence type="ECO:0000313" key="10">
    <source>
        <dbReference type="EMBL" id="MBP1965557.1"/>
    </source>
</evidence>
<dbReference type="InterPro" id="IPR008965">
    <property type="entry name" value="CBM2/CBM3_carb-bd_dom_sf"/>
</dbReference>
<dbReference type="InterPro" id="IPR029411">
    <property type="entry name" value="RG-lyase_III"/>
</dbReference>
<dbReference type="Gene3D" id="2.60.120.260">
    <property type="entry name" value="Galactose-binding domain-like"/>
    <property type="match status" value="1"/>
</dbReference>
<evidence type="ECO:0000256" key="1">
    <source>
        <dbReference type="ARBA" id="ARBA00001324"/>
    </source>
</evidence>
<dbReference type="Gene3D" id="1.10.1330.10">
    <property type="entry name" value="Dockerin domain"/>
    <property type="match status" value="1"/>
</dbReference>
<feature type="domain" description="Dockerin" evidence="9">
    <location>
        <begin position="1214"/>
        <end position="1276"/>
    </location>
</feature>
<organism evidence="10 11">
    <name type="scientific">Paenibacillus aceris</name>
    <dbReference type="NCBI Taxonomy" id="869555"/>
    <lineage>
        <taxon>Bacteria</taxon>
        <taxon>Bacillati</taxon>
        <taxon>Bacillota</taxon>
        <taxon>Bacilli</taxon>
        <taxon>Bacillales</taxon>
        <taxon>Paenibacillaceae</taxon>
        <taxon>Paenibacillus</taxon>
    </lineage>
</organism>
<dbReference type="CDD" id="cd10316">
    <property type="entry name" value="RGL4_M"/>
    <property type="match status" value="1"/>
</dbReference>
<dbReference type="InterPro" id="IPR011013">
    <property type="entry name" value="Gal_mutarotase_sf_dom"/>
</dbReference>
<keyword evidence="6 8" id="KW-0732">Signal</keyword>
<feature type="chain" id="PRO_5046936933" description="rhamnogalacturonan endolyase" evidence="8">
    <location>
        <begin position="28"/>
        <end position="1276"/>
    </location>
</feature>
<dbReference type="InterPro" id="IPR029413">
    <property type="entry name" value="RG-lyase_II"/>
</dbReference>
<dbReference type="SUPFAM" id="SSF74650">
    <property type="entry name" value="Galactose mutarotase-like"/>
    <property type="match status" value="1"/>
</dbReference>
<feature type="signal peptide" evidence="8">
    <location>
        <begin position="1"/>
        <end position="27"/>
    </location>
</feature>
<evidence type="ECO:0000313" key="11">
    <source>
        <dbReference type="Proteomes" id="UP001519344"/>
    </source>
</evidence>
<evidence type="ECO:0000256" key="3">
    <source>
        <dbReference type="ARBA" id="ARBA00010418"/>
    </source>
</evidence>
<comment type="similarity">
    <text evidence="3">Belongs to the polysaccharide lyase 4 family.</text>
</comment>
<evidence type="ECO:0000259" key="9">
    <source>
        <dbReference type="PROSITE" id="PS51766"/>
    </source>
</evidence>
<dbReference type="SUPFAM" id="SSF49785">
    <property type="entry name" value="Galactose-binding domain-like"/>
    <property type="match status" value="1"/>
</dbReference>
<evidence type="ECO:0000256" key="7">
    <source>
        <dbReference type="ARBA" id="ARBA00023239"/>
    </source>
</evidence>
<dbReference type="PROSITE" id="PS00018">
    <property type="entry name" value="EF_HAND_1"/>
    <property type="match status" value="1"/>
</dbReference>
<dbReference type="InterPro" id="IPR016134">
    <property type="entry name" value="Dockerin_dom"/>
</dbReference>
<dbReference type="Pfam" id="PF07554">
    <property type="entry name" value="FIVAR"/>
    <property type="match status" value="2"/>
</dbReference>
<evidence type="ECO:0000256" key="5">
    <source>
        <dbReference type="ARBA" id="ARBA00022525"/>
    </source>
</evidence>
<sequence length="1276" mass="138502">MVKLRLSFALLLAFVLTFALVQFSALAANGETEETFATELNNDVVLNKSPGIANTWRLSNGTLSMDISTTNGQISNIKINGSPSLSAPSFPFTMTNNIDTFTVTKVTAVLDTADEVHIVLTYAYTTATQRFKAERHFVMRRGVNGLYDYVILSTPEQRGGAAEVRTLYGFSHDLLPNGYNSEMNQKIPIWKPVVQDTTWKDPNSDTIYSKYDFVGYHAENPLVGHYGNNYGAWMINASSEYFSGGPLKQELLVHGDDALILNYFTGGHMGGANMDPPNGWQKIHGPWLIYFNDAASVDGGDLIADAKRQAAEEKAKWPYNFVTDTANTPGLYPKADERATVTGKLETSDGRDLGGAMVILSEPGVEVIRQVNGYYFYTYADENGNFSIPNVRPGDYTLYVFPQHGSIIGQLEYEGVNITASDGGTTKELGTLTWSPTIDNNYLFQIGKASHSTVGFRGSDEKRNYSLMRDAPANLTYNVNTSVTKDWYYAQTKTETVGSSPNIWTATANAFGAWPGTGPWAETGAWKIDFNSTKAYTGDAHLRIAFAAVSNQPILEIKVNGTVVKVLNYVGKNDQTIYRSANRSGRYLSEDIIFDASLLAIGTNTITITNKSRDLIIDTNPPPFYRGSVMYDTILLTTDEQGNIDSLKQLVNSGKGSGDITASAVTALHNYLDTNAANFSSALAGFISLMDTQNVGSDYKELLTISARNVADGSGVNKSTLKELVSTANAFDKSDYNREHWDDFAQALSVANAVMANASATQNTVYAARNTLQQAMDHLSRAVPPVAGYKGLYYTDFEDGTLWGFDRTEPGHIFAQIDNGDIAGNTSKKFQLYANNVINLAMRKTLPKPVDNDKMMVVFNWYPAPPRNNSSAKSAELRILDSNGDILVALTNRHNTNLGAYAQLTRPKNNYTSVKNTTFSDKLAWYTVTVVVDKTAEKITVTYKNKATSEEQSLEFVYDPAKNDGTIASLDAVILSEDTTGQVMTTYLDSIAVYEAGSDTAAASLTGPASVVSGTSFDLSFNISAVTDSVYREVYAQDLTIQFDPDVLTFVKAKSLTEGLKVIESKELSPGNIRFLTAALVKDQVTPANGNFVSFTFVAKPIAEPVKAAVAVGNVIIANGMGQELQIPGSSFTFDVQIEPIDMAALKTLISSAQSKVNAAVEGKADGQYVAGSKALLQTVINQAQAVVDQVMVTQQQIDQAATNLTLAITAFESSRISADVNGDVKITIGDLAIVAAGYGKKSTDSDWNQFKAGDVNKDGLIDIDDLTAVAMKILE</sequence>
<dbReference type="PANTHER" id="PTHR32018">
    <property type="entry name" value="RHAMNOGALACTURONATE LYASE FAMILY PROTEIN"/>
    <property type="match status" value="1"/>
</dbReference>
<dbReference type="InterPro" id="IPR014718">
    <property type="entry name" value="GH-type_carb-bd"/>
</dbReference>
<dbReference type="InterPro" id="IPR002105">
    <property type="entry name" value="Dockerin_1_rpt"/>
</dbReference>
<dbReference type="InterPro" id="IPR013784">
    <property type="entry name" value="Carb-bd-like_fold"/>
</dbReference>
<dbReference type="CDD" id="cd08547">
    <property type="entry name" value="Type_II_cohesin"/>
    <property type="match status" value="1"/>
</dbReference>
<dbReference type="Gene3D" id="1.20.1270.90">
    <property type="entry name" value="AF1782-like"/>
    <property type="match status" value="2"/>
</dbReference>
<dbReference type="InterPro" id="IPR002102">
    <property type="entry name" value="Cohesin_dom"/>
</dbReference>
<dbReference type="InterPro" id="IPR051850">
    <property type="entry name" value="Polysacch_Lyase_4"/>
</dbReference>
<gene>
    <name evidence="10" type="ORF">J2Z65_004802</name>
</gene>
<dbReference type="CDD" id="cd14256">
    <property type="entry name" value="Dockerin_I"/>
    <property type="match status" value="1"/>
</dbReference>
<dbReference type="Pfam" id="PF14686">
    <property type="entry name" value="fn3_3"/>
    <property type="match status" value="1"/>
</dbReference>
<evidence type="ECO:0000256" key="8">
    <source>
        <dbReference type="SAM" id="SignalP"/>
    </source>
</evidence>
<reference evidence="10 11" key="1">
    <citation type="submission" date="2021-03" db="EMBL/GenBank/DDBJ databases">
        <title>Genomic Encyclopedia of Type Strains, Phase IV (KMG-IV): sequencing the most valuable type-strain genomes for metagenomic binning, comparative biology and taxonomic classification.</title>
        <authorList>
            <person name="Goeker M."/>
        </authorList>
    </citation>
    <scope>NUCLEOTIDE SEQUENCE [LARGE SCALE GENOMIC DNA]</scope>
    <source>
        <strain evidence="10 11">DSM 24950</strain>
    </source>
</reference>
<accession>A0ABS4I3Q1</accession>
<dbReference type="Pfam" id="PF00404">
    <property type="entry name" value="Dockerin_1"/>
    <property type="match status" value="1"/>
</dbReference>
<dbReference type="PANTHER" id="PTHR32018:SF1">
    <property type="entry name" value="RHAMNOGALACTURONAN ENDOLYASE"/>
    <property type="match status" value="1"/>
</dbReference>
<evidence type="ECO:0000256" key="4">
    <source>
        <dbReference type="ARBA" id="ARBA00012437"/>
    </source>
</evidence>
<dbReference type="Pfam" id="PF14683">
    <property type="entry name" value="CBM-like"/>
    <property type="match status" value="1"/>
</dbReference>
<dbReference type="RefSeq" id="WP_167065729.1">
    <property type="nucleotide sequence ID" value="NZ_JAAOZR010000043.1"/>
</dbReference>
<protein>
    <recommendedName>
        <fullName evidence="4">rhamnogalacturonan endolyase</fullName>
        <ecNumber evidence="4">4.2.2.23</ecNumber>
    </recommendedName>
</protein>
<dbReference type="InterPro" id="IPR008979">
    <property type="entry name" value="Galactose-bd-like_sf"/>
</dbReference>
<keyword evidence="5" id="KW-0964">Secreted</keyword>
<dbReference type="EC" id="4.2.2.23" evidence="4"/>
<comment type="subcellular location">
    <subcellularLocation>
        <location evidence="2">Secreted</location>
    </subcellularLocation>
</comment>
<dbReference type="CDD" id="cd10320">
    <property type="entry name" value="RGL4_N"/>
    <property type="match status" value="1"/>
</dbReference>
<comment type="caution">
    <text evidence="10">The sequence shown here is derived from an EMBL/GenBank/DDBJ whole genome shotgun (WGS) entry which is preliminary data.</text>
</comment>
<dbReference type="SUPFAM" id="SSF49384">
    <property type="entry name" value="Carbohydrate-binding domain"/>
    <property type="match status" value="1"/>
</dbReference>